<dbReference type="GeneID" id="300574126"/>
<organism evidence="1 2">
    <name type="scientific">Trichoderma ghanense</name>
    <dbReference type="NCBI Taxonomy" id="65468"/>
    <lineage>
        <taxon>Eukaryota</taxon>
        <taxon>Fungi</taxon>
        <taxon>Dikarya</taxon>
        <taxon>Ascomycota</taxon>
        <taxon>Pezizomycotina</taxon>
        <taxon>Sordariomycetes</taxon>
        <taxon>Hypocreomycetidae</taxon>
        <taxon>Hypocreales</taxon>
        <taxon>Hypocreaceae</taxon>
        <taxon>Trichoderma</taxon>
    </lineage>
</organism>
<protein>
    <recommendedName>
        <fullName evidence="3">SSCRP protein</fullName>
    </recommendedName>
</protein>
<accession>A0ABY2HF33</accession>
<proteinExistence type="predicted"/>
<gene>
    <name evidence="1" type="ORF">CCMA1212_002288</name>
</gene>
<evidence type="ECO:0000313" key="1">
    <source>
        <dbReference type="EMBL" id="TFB05940.1"/>
    </source>
</evidence>
<name>A0ABY2HF33_9HYPO</name>
<dbReference type="RefSeq" id="XP_073562141.1">
    <property type="nucleotide sequence ID" value="XM_073699676.1"/>
</dbReference>
<evidence type="ECO:0000313" key="2">
    <source>
        <dbReference type="Proteomes" id="UP001642720"/>
    </source>
</evidence>
<dbReference type="EMBL" id="PPTA01000002">
    <property type="protein sequence ID" value="TFB05940.1"/>
    <property type="molecule type" value="Genomic_DNA"/>
</dbReference>
<dbReference type="Proteomes" id="UP001642720">
    <property type="component" value="Unassembled WGS sequence"/>
</dbReference>
<comment type="caution">
    <text evidence="1">The sequence shown here is derived from an EMBL/GenBank/DDBJ whole genome shotgun (WGS) entry which is preliminary data.</text>
</comment>
<reference evidence="1 2" key="1">
    <citation type="submission" date="2018-01" db="EMBL/GenBank/DDBJ databases">
        <title>Genome characterization of the sugarcane-associated fungus Trichoderma ghanense CCMA-1212 and their application in lignocelulose bioconversion.</title>
        <authorList>
            <person name="Steindorff A.S."/>
            <person name="Mendes T.D."/>
            <person name="Vilela E.S.D."/>
            <person name="Rodrigues D.S."/>
            <person name="Formighieri E.F."/>
            <person name="Melo I.S."/>
            <person name="Favaro L.C.L."/>
        </authorList>
    </citation>
    <scope>NUCLEOTIDE SEQUENCE [LARGE SCALE GENOMIC DNA]</scope>
    <source>
        <strain evidence="1 2">CCMA-1212</strain>
    </source>
</reference>
<keyword evidence="2" id="KW-1185">Reference proteome</keyword>
<evidence type="ECO:0008006" key="3">
    <source>
        <dbReference type="Google" id="ProtNLM"/>
    </source>
</evidence>
<sequence length="130" mass="13492">MPAVSVQRQDIDPLPPLFSSSPHPSSHAAAVACAATPKGPGVEGGITKPIDCSRKSGRQIEAAADIVRSTESFGWMGCGFCAHTLCGPGLVWSATLTFPAFDAIARLLPRRNSTTTKQQPGAEHLPSAGL</sequence>